<sequence>MLLKCTILTSTELSIELKNAQLLSSKDYADIINIEQEDGFPNDCYDIFQQSEGKAKDGLYIIQLMKDLIVVYCDMHSAEGGWTVVQHITANTSLDFDRTWEDYKQGFGLVNGDHWLGNEFMHRLTSKPRAYKLGIKLIDINGEMKWGEYEPFLIEHEKAKYKIRLGLYQGTAADALTQNTEAYIHDNQKFTTKDSDNDNYFQNCAKIELNGISGGGWWYNACAGANLNRRNILYWQNDCTKENLCKYAWMMVKPNKKRDKCSNSSHDEL</sequence>
<keyword evidence="3" id="KW-0732">Signal</keyword>
<evidence type="ECO:0000313" key="9">
    <source>
        <dbReference type="Proteomes" id="UP000287033"/>
    </source>
</evidence>
<comment type="subcellular location">
    <subcellularLocation>
        <location evidence="1">Secreted</location>
    </subcellularLocation>
</comment>
<dbReference type="PROSITE" id="PS51406">
    <property type="entry name" value="FIBRINOGEN_C_2"/>
    <property type="match status" value="1"/>
</dbReference>
<dbReference type="Gene3D" id="3.90.215.10">
    <property type="entry name" value="Gamma Fibrinogen, chain A, domain 1"/>
    <property type="match status" value="1"/>
</dbReference>
<comment type="caution">
    <text evidence="8">The sequence shown here is derived from an EMBL/GenBank/DDBJ whole genome shotgun (WGS) entry which is preliminary data.</text>
</comment>
<dbReference type="STRING" id="137246.A0A401S651"/>
<dbReference type="AlphaFoldDB" id="A0A401S651"/>
<dbReference type="OrthoDB" id="6345539at2759"/>
<accession>A0A401S651</accession>
<evidence type="ECO:0000256" key="2">
    <source>
        <dbReference type="ARBA" id="ARBA00022525"/>
    </source>
</evidence>
<evidence type="ECO:0000256" key="1">
    <source>
        <dbReference type="ARBA" id="ARBA00004613"/>
    </source>
</evidence>
<dbReference type="PANTHER" id="PTHR47221">
    <property type="entry name" value="FIBRINOGEN ALPHA CHAIN"/>
    <property type="match status" value="1"/>
</dbReference>
<name>A0A401S651_CHIPU</name>
<dbReference type="InterPro" id="IPR036056">
    <property type="entry name" value="Fibrinogen-like_C"/>
</dbReference>
<evidence type="ECO:0000256" key="3">
    <source>
        <dbReference type="ARBA" id="ARBA00022729"/>
    </source>
</evidence>
<dbReference type="OMA" id="CAMQEGG"/>
<keyword evidence="9" id="KW-1185">Reference proteome</keyword>
<dbReference type="GO" id="GO:0007596">
    <property type="term" value="P:blood coagulation"/>
    <property type="evidence" value="ECO:0007669"/>
    <property type="project" value="InterPro"/>
</dbReference>
<feature type="domain" description="Fibrinogen C-terminal" evidence="7">
    <location>
        <begin position="35"/>
        <end position="256"/>
    </location>
</feature>
<dbReference type="NCBIfam" id="NF040941">
    <property type="entry name" value="GGGWT_bact"/>
    <property type="match status" value="1"/>
</dbReference>
<dbReference type="CDD" id="cd00087">
    <property type="entry name" value="FReD"/>
    <property type="match status" value="1"/>
</dbReference>
<evidence type="ECO:0000256" key="4">
    <source>
        <dbReference type="ARBA" id="ARBA00023054"/>
    </source>
</evidence>
<keyword evidence="5" id="KW-1015">Disulfide bond</keyword>
<protein>
    <recommendedName>
        <fullName evidence="7">Fibrinogen C-terminal domain-containing protein</fullName>
    </recommendedName>
</protein>
<evidence type="ECO:0000259" key="7">
    <source>
        <dbReference type="PROSITE" id="PS51406"/>
    </source>
</evidence>
<reference evidence="8 9" key="1">
    <citation type="journal article" date="2018" name="Nat. Ecol. Evol.">
        <title>Shark genomes provide insights into elasmobranch evolution and the origin of vertebrates.</title>
        <authorList>
            <person name="Hara Y"/>
            <person name="Yamaguchi K"/>
            <person name="Onimaru K"/>
            <person name="Kadota M"/>
            <person name="Koyanagi M"/>
            <person name="Keeley SD"/>
            <person name="Tatsumi K"/>
            <person name="Tanaka K"/>
            <person name="Motone F"/>
            <person name="Kageyama Y"/>
            <person name="Nozu R"/>
            <person name="Adachi N"/>
            <person name="Nishimura O"/>
            <person name="Nakagawa R"/>
            <person name="Tanegashima C"/>
            <person name="Kiyatake I"/>
            <person name="Matsumoto R"/>
            <person name="Murakumo K"/>
            <person name="Nishida K"/>
            <person name="Terakita A"/>
            <person name="Kuratani S"/>
            <person name="Sato K"/>
            <person name="Hyodo S Kuraku.S."/>
        </authorList>
    </citation>
    <scope>NUCLEOTIDE SEQUENCE [LARGE SCALE GENOMIC DNA]</scope>
</reference>
<dbReference type="EMBL" id="BEZZ01000101">
    <property type="protein sequence ID" value="GCC25857.1"/>
    <property type="molecule type" value="Genomic_DNA"/>
</dbReference>
<evidence type="ECO:0000256" key="6">
    <source>
        <dbReference type="ARBA" id="ARBA00023180"/>
    </source>
</evidence>
<dbReference type="Proteomes" id="UP000287033">
    <property type="component" value="Unassembled WGS sequence"/>
</dbReference>
<evidence type="ECO:0000256" key="5">
    <source>
        <dbReference type="ARBA" id="ARBA00023157"/>
    </source>
</evidence>
<dbReference type="Pfam" id="PF00147">
    <property type="entry name" value="Fibrinogen_C"/>
    <property type="match status" value="1"/>
</dbReference>
<dbReference type="InterPro" id="IPR014716">
    <property type="entry name" value="Fibrinogen_a/b/g_C_1"/>
</dbReference>
<dbReference type="SUPFAM" id="SSF56496">
    <property type="entry name" value="Fibrinogen C-terminal domain-like"/>
    <property type="match status" value="1"/>
</dbReference>
<dbReference type="SMART" id="SM00186">
    <property type="entry name" value="FBG"/>
    <property type="match status" value="1"/>
</dbReference>
<keyword evidence="4" id="KW-0175">Coiled coil</keyword>
<keyword evidence="6" id="KW-0325">Glycoprotein</keyword>
<proteinExistence type="predicted"/>
<dbReference type="InterPro" id="IPR037579">
    <property type="entry name" value="FIB_ANG-like"/>
</dbReference>
<dbReference type="PANTHER" id="PTHR47221:SF6">
    <property type="entry name" value="FIBRINOGEN ALPHA CHAIN"/>
    <property type="match status" value="1"/>
</dbReference>
<dbReference type="GO" id="GO:0005576">
    <property type="term" value="C:extracellular region"/>
    <property type="evidence" value="ECO:0007669"/>
    <property type="project" value="UniProtKB-SubCell"/>
</dbReference>
<evidence type="ECO:0000313" key="8">
    <source>
        <dbReference type="EMBL" id="GCC25857.1"/>
    </source>
</evidence>
<dbReference type="InterPro" id="IPR002181">
    <property type="entry name" value="Fibrinogen_a/b/g_C_dom"/>
</dbReference>
<gene>
    <name evidence="8" type="ORF">chiPu_0004269</name>
</gene>
<keyword evidence="2" id="KW-0964">Secreted</keyword>
<organism evidence="8 9">
    <name type="scientific">Chiloscyllium punctatum</name>
    <name type="common">Brownbanded bambooshark</name>
    <name type="synonym">Hemiscyllium punctatum</name>
    <dbReference type="NCBI Taxonomy" id="137246"/>
    <lineage>
        <taxon>Eukaryota</taxon>
        <taxon>Metazoa</taxon>
        <taxon>Chordata</taxon>
        <taxon>Craniata</taxon>
        <taxon>Vertebrata</taxon>
        <taxon>Chondrichthyes</taxon>
        <taxon>Elasmobranchii</taxon>
        <taxon>Galeomorphii</taxon>
        <taxon>Galeoidea</taxon>
        <taxon>Orectolobiformes</taxon>
        <taxon>Hemiscylliidae</taxon>
        <taxon>Chiloscyllium</taxon>
    </lineage>
</organism>